<dbReference type="AlphaFoldDB" id="A0A2T5G628"/>
<proteinExistence type="predicted"/>
<accession>A0A2T5G628</accession>
<keyword evidence="1" id="KW-0472">Membrane</keyword>
<keyword evidence="1" id="KW-0812">Transmembrane</keyword>
<evidence type="ECO:0000256" key="1">
    <source>
        <dbReference type="SAM" id="Phobius"/>
    </source>
</evidence>
<sequence length="216" mass="23639">MDLDLTKPDKPRLSLELLAEESLISLAGGEWNHKVQELKDECAKVPTCKFEELARESKQGFRIEAPAVFTPQGTLSRDGIEIAHTSKREGGKIYEAYRVTLDMDQVSGTSDSSYPVPLEGTFTVRLPKDATDVQTNGTYNDREQKITWKIGTSQKGPMEFAFAYPAGGGLLGAPWGIGVAVLVLAVGVGVVVLVLRLLKRKKESPGQAYTDAPFRR</sequence>
<keyword evidence="1" id="KW-1133">Transmembrane helix</keyword>
<gene>
    <name evidence="2" type="ORF">BLITH_1271</name>
</gene>
<evidence type="ECO:0000313" key="3">
    <source>
        <dbReference type="Proteomes" id="UP000244016"/>
    </source>
</evidence>
<evidence type="ECO:0000313" key="2">
    <source>
        <dbReference type="EMBL" id="PTQ51633.1"/>
    </source>
</evidence>
<organism evidence="2 3">
    <name type="scientific">Brockia lithotrophica</name>
    <dbReference type="NCBI Taxonomy" id="933949"/>
    <lineage>
        <taxon>Bacteria</taxon>
        <taxon>Bacillati</taxon>
        <taxon>Bacillota</taxon>
        <taxon>Bacilli</taxon>
        <taxon>Bacillales</taxon>
        <taxon>Bacillales Family X. Incertae Sedis</taxon>
        <taxon>Brockia</taxon>
    </lineage>
</organism>
<evidence type="ECO:0008006" key="4">
    <source>
        <dbReference type="Google" id="ProtNLM"/>
    </source>
</evidence>
<dbReference type="Proteomes" id="UP000244016">
    <property type="component" value="Unassembled WGS sequence"/>
</dbReference>
<reference evidence="2 3" key="1">
    <citation type="submission" date="2017-08" db="EMBL/GenBank/DDBJ databases">
        <title>Burning lignite coal seam in the remote Altai Mountains harbors a hydrogen-driven thermophilic microbial community.</title>
        <authorList>
            <person name="Kadnikov V.V."/>
            <person name="Mardanov A.V."/>
            <person name="Ivasenko D."/>
            <person name="Beletsky A.V."/>
            <person name="Karnachuk O.V."/>
            <person name="Ravin N.V."/>
        </authorList>
    </citation>
    <scope>NUCLEOTIDE SEQUENCE [LARGE SCALE GENOMIC DNA]</scope>
    <source>
        <strain evidence="2">AL31</strain>
    </source>
</reference>
<protein>
    <recommendedName>
        <fullName evidence="4">DUF3153 domain-containing protein</fullName>
    </recommendedName>
</protein>
<name>A0A2T5G628_9BACL</name>
<dbReference type="EMBL" id="PEBW01000004">
    <property type="protein sequence ID" value="PTQ51633.1"/>
    <property type="molecule type" value="Genomic_DNA"/>
</dbReference>
<comment type="caution">
    <text evidence="2">The sequence shown here is derived from an EMBL/GenBank/DDBJ whole genome shotgun (WGS) entry which is preliminary data.</text>
</comment>
<feature type="transmembrane region" description="Helical" evidence="1">
    <location>
        <begin position="175"/>
        <end position="198"/>
    </location>
</feature>